<gene>
    <name evidence="1" type="ORF">EXE25_17615</name>
</gene>
<name>A0A4Q7AM81_9GAMM</name>
<dbReference type="EMBL" id="SGSU01000027">
    <property type="protein sequence ID" value="RZG64151.1"/>
    <property type="molecule type" value="Genomic_DNA"/>
</dbReference>
<protein>
    <submittedName>
        <fullName evidence="1">Uncharacterized protein</fullName>
    </submittedName>
</protein>
<organism evidence="1 2">
    <name type="scientific">Acinetobacter bouvetii</name>
    <dbReference type="NCBI Taxonomy" id="202951"/>
    <lineage>
        <taxon>Bacteria</taxon>
        <taxon>Pseudomonadati</taxon>
        <taxon>Pseudomonadota</taxon>
        <taxon>Gammaproteobacteria</taxon>
        <taxon>Moraxellales</taxon>
        <taxon>Moraxellaceae</taxon>
        <taxon>Acinetobacter</taxon>
    </lineage>
</organism>
<dbReference type="AlphaFoldDB" id="A0A4Q7AM81"/>
<proteinExistence type="predicted"/>
<evidence type="ECO:0000313" key="1">
    <source>
        <dbReference type="EMBL" id="RZG64151.1"/>
    </source>
</evidence>
<sequence length="151" mass="17197">MQFGQGDGLRFDSLGFDNNVSSNSPRARTRFINQRTKKKVKEFLAKQRGYKRPDFNRMILDLCTHCGWTHEKIADVLPVANASTVSEWARGGKPNFENGEAFIELWKIETGIDIVPREGEWMTYKYTVGQLDIFDDGGLCDQVVEQLDSGM</sequence>
<evidence type="ECO:0000313" key="2">
    <source>
        <dbReference type="Proteomes" id="UP000293483"/>
    </source>
</evidence>
<dbReference type="RefSeq" id="WP_130148528.1">
    <property type="nucleotide sequence ID" value="NZ_SGSU01000027.1"/>
</dbReference>
<dbReference type="Proteomes" id="UP000293483">
    <property type="component" value="Unassembled WGS sequence"/>
</dbReference>
<accession>A0A4Q7AM81</accession>
<comment type="caution">
    <text evidence="1">The sequence shown here is derived from an EMBL/GenBank/DDBJ whole genome shotgun (WGS) entry which is preliminary data.</text>
</comment>
<reference evidence="1 2" key="1">
    <citation type="submission" date="2019-02" db="EMBL/GenBank/DDBJ databases">
        <title>The Batch Genome Submission of Acinetobacter spp. strains.</title>
        <authorList>
            <person name="Qin J."/>
            <person name="Hu Y."/>
            <person name="Ye H."/>
            <person name="Wei L."/>
            <person name="Feng Y."/>
            <person name="Zong Z."/>
        </authorList>
    </citation>
    <scope>NUCLEOTIDE SEQUENCE [LARGE SCALE GENOMIC DNA]</scope>
    <source>
        <strain evidence="1 2">WCHABo060081</strain>
    </source>
</reference>